<feature type="compositionally biased region" description="Gly residues" evidence="1">
    <location>
        <begin position="340"/>
        <end position="349"/>
    </location>
</feature>
<reference evidence="3" key="1">
    <citation type="submission" date="2014-11" db="EMBL/GenBank/DDBJ databases">
        <authorList>
            <person name="Otto D Thomas"/>
            <person name="Naeem Raeece"/>
        </authorList>
    </citation>
    <scope>NUCLEOTIDE SEQUENCE</scope>
</reference>
<evidence type="ECO:0000313" key="3">
    <source>
        <dbReference type="EMBL" id="CEM54961.1"/>
    </source>
</evidence>
<feature type="compositionally biased region" description="Acidic residues" evidence="1">
    <location>
        <begin position="211"/>
        <end position="221"/>
    </location>
</feature>
<keyword evidence="2" id="KW-1133">Transmembrane helix</keyword>
<feature type="region of interest" description="Disordered" evidence="1">
    <location>
        <begin position="176"/>
        <end position="384"/>
    </location>
</feature>
<dbReference type="VEuPathDB" id="CryptoDB:Cvel_13181"/>
<name>A0A0G4ICM3_9ALVE</name>
<dbReference type="AlphaFoldDB" id="A0A0G4ICM3"/>
<sequence>MVATEVIQVIAILVYLVCLLTLFLCVIQTVPRVRAREIRVAGHTKDPEEEDPFRQKCDVFRLLGYENEEFTVQQKRVDAEREAEKFRASLRVNTTKVAMAAQAATRFKSNAKSRRARNEAQRQDSIHQAEAMEEGEGDAQGVLVGSLPPAPALEAPDVSRRSLYSDEMGVANETITRRAPADSPFRKAGPPQQPQVVQRGSLRKQKTEEYNIWDEEDDEDGIPGGEPHNELYKQPSRRYPAESVGNSDFWDDGEEGRLTRKSGGASAVASPRYDVAGLSASSRRNSVKQPGLRNRDGSVVSEGWEQSGATAGGVFSSSSPVPRGGAHASMGWKEEWEGWGNDGGEGSRGSRGSLRASPGGASGGLGGSMQRIPDVGQGGEDWDT</sequence>
<organism evidence="3">
    <name type="scientific">Chromera velia CCMP2878</name>
    <dbReference type="NCBI Taxonomy" id="1169474"/>
    <lineage>
        <taxon>Eukaryota</taxon>
        <taxon>Sar</taxon>
        <taxon>Alveolata</taxon>
        <taxon>Colpodellida</taxon>
        <taxon>Chromeraceae</taxon>
        <taxon>Chromera</taxon>
    </lineage>
</organism>
<dbReference type="EMBL" id="CDMZ01005832">
    <property type="protein sequence ID" value="CEM54961.1"/>
    <property type="molecule type" value="Genomic_DNA"/>
</dbReference>
<protein>
    <submittedName>
        <fullName evidence="3">Uncharacterized protein</fullName>
    </submittedName>
</protein>
<evidence type="ECO:0000256" key="2">
    <source>
        <dbReference type="SAM" id="Phobius"/>
    </source>
</evidence>
<proteinExistence type="predicted"/>
<accession>A0A0G4ICM3</accession>
<feature type="region of interest" description="Disordered" evidence="1">
    <location>
        <begin position="132"/>
        <end position="160"/>
    </location>
</feature>
<feature type="compositionally biased region" description="Polar residues" evidence="1">
    <location>
        <begin position="279"/>
        <end position="288"/>
    </location>
</feature>
<gene>
    <name evidence="3" type="ORF">Cvel_13181</name>
</gene>
<keyword evidence="2" id="KW-0472">Membrane</keyword>
<keyword evidence="2" id="KW-0812">Transmembrane</keyword>
<feature type="compositionally biased region" description="Low complexity" evidence="1">
    <location>
        <begin position="350"/>
        <end position="359"/>
    </location>
</feature>
<feature type="transmembrane region" description="Helical" evidence="2">
    <location>
        <begin position="6"/>
        <end position="27"/>
    </location>
</feature>
<evidence type="ECO:0000256" key="1">
    <source>
        <dbReference type="SAM" id="MobiDB-lite"/>
    </source>
</evidence>